<accession>A0A0N4VXF3</accession>
<proteinExistence type="predicted"/>
<reference evidence="1" key="1">
    <citation type="submission" date="2017-02" db="UniProtKB">
        <authorList>
            <consortium name="WormBaseParasite"/>
        </authorList>
    </citation>
    <scope>IDENTIFICATION</scope>
</reference>
<dbReference type="WBParaSite" id="HPLM_0000197301-mRNA-1">
    <property type="protein sequence ID" value="HPLM_0000197301-mRNA-1"/>
    <property type="gene ID" value="HPLM_0000197301"/>
</dbReference>
<dbReference type="AlphaFoldDB" id="A0A0N4VXF3"/>
<organism evidence="1">
    <name type="scientific">Haemonchus placei</name>
    <name type="common">Barber's pole worm</name>
    <dbReference type="NCBI Taxonomy" id="6290"/>
    <lineage>
        <taxon>Eukaryota</taxon>
        <taxon>Metazoa</taxon>
        <taxon>Ecdysozoa</taxon>
        <taxon>Nematoda</taxon>
        <taxon>Chromadorea</taxon>
        <taxon>Rhabditida</taxon>
        <taxon>Rhabditina</taxon>
        <taxon>Rhabditomorpha</taxon>
        <taxon>Strongyloidea</taxon>
        <taxon>Trichostrongylidae</taxon>
        <taxon>Haemonchus</taxon>
    </lineage>
</organism>
<protein>
    <submittedName>
        <fullName evidence="1">Ovule protein</fullName>
    </submittedName>
</protein>
<evidence type="ECO:0000313" key="1">
    <source>
        <dbReference type="WBParaSite" id="HPLM_0000197301-mRNA-1"/>
    </source>
</evidence>
<sequence>LSDKLLFSNKDPTTAGEYPQILAFSELQVLSRCKWRSAKRRTSSSSLRI</sequence>
<name>A0A0N4VXF3_HAEPC</name>